<keyword evidence="1" id="KW-0238">DNA-binding</keyword>
<feature type="signal peptide" evidence="3">
    <location>
        <begin position="1"/>
        <end position="25"/>
    </location>
</feature>
<organism evidence="5 6">
    <name type="scientific">Choiromyces venosus 120613-1</name>
    <dbReference type="NCBI Taxonomy" id="1336337"/>
    <lineage>
        <taxon>Eukaryota</taxon>
        <taxon>Fungi</taxon>
        <taxon>Dikarya</taxon>
        <taxon>Ascomycota</taxon>
        <taxon>Pezizomycotina</taxon>
        <taxon>Pezizomycetes</taxon>
        <taxon>Pezizales</taxon>
        <taxon>Tuberaceae</taxon>
        <taxon>Choiromyces</taxon>
    </lineage>
</organism>
<accession>A0A3N4IY14</accession>
<evidence type="ECO:0000256" key="2">
    <source>
        <dbReference type="SAM" id="MobiDB-lite"/>
    </source>
</evidence>
<protein>
    <recommendedName>
        <fullName evidence="4">HTH CENPB-type domain-containing protein</fullName>
    </recommendedName>
</protein>
<dbReference type="Pfam" id="PF03184">
    <property type="entry name" value="DDE_1"/>
    <property type="match status" value="1"/>
</dbReference>
<dbReference type="GO" id="GO:0005634">
    <property type="term" value="C:nucleus"/>
    <property type="evidence" value="ECO:0007669"/>
    <property type="project" value="TreeGrafter"/>
</dbReference>
<keyword evidence="3" id="KW-0732">Signal</keyword>
<dbReference type="OrthoDB" id="5427804at2759"/>
<dbReference type="PROSITE" id="PS51253">
    <property type="entry name" value="HTH_CENPB"/>
    <property type="match status" value="1"/>
</dbReference>
<sequence>MPYFPRYPVLFLIFLLLAFIPVTLAAWPGLRQVNQTRANIQRPSPHERLRPGPKPKPLASRSHQPRGPIQRIRRSYSKARKIQVLLFLLHHRVAVDGTAQSQFRPPTQLEASRYWKIPEATISQWWLKRDEILQLPSTARRAQPATWTCMWPAMEEELFDIFLAERQKGRLIRRGWFRTQARELFVKHYSTSANIFVFSTGWFNGFLKRWGISCRALTKISSCLPDEYKKLVVNWLRFNRRNSQPRNYFERSQIISDIGRFRFSNILNLDETPIPFEYLDGRTYDLKGSKTISGKTDQSGWNKRQATLILYIFADSIARIKPKIIFHGKSGDRGVIRQKEQHHWHPGVTVEFNETAYNNEELFLRFIDEELIPALQKAPSTISDNTRESLLLLDVAGFHTTPEVLQKLHSASITTSLIPSRCTGLLQPLDTAVNKPFKQYLREYTDAYTLRKQSTIQKWSTSDKRIMVTHVVGEAWAIFQQEKKELITKAFRDVGVTLPIDGSQDQDIHIKGFDNITVGDWNSDIPLPPAHHPLESYQPLPPETANHDSLEYFWTCEDYTHHPIHGNGSGSSSSSLPTPPAPGPAGGTPLEF</sequence>
<keyword evidence="6" id="KW-1185">Reference proteome</keyword>
<name>A0A3N4IY14_9PEZI</name>
<dbReference type="Gene3D" id="1.10.10.60">
    <property type="entry name" value="Homeodomain-like"/>
    <property type="match status" value="1"/>
</dbReference>
<dbReference type="PANTHER" id="PTHR19303">
    <property type="entry name" value="TRANSPOSON"/>
    <property type="match status" value="1"/>
</dbReference>
<feature type="region of interest" description="Disordered" evidence="2">
    <location>
        <begin position="565"/>
        <end position="592"/>
    </location>
</feature>
<evidence type="ECO:0000313" key="5">
    <source>
        <dbReference type="EMBL" id="RPA90879.1"/>
    </source>
</evidence>
<dbReference type="Pfam" id="PF03221">
    <property type="entry name" value="HTH_Tnp_Tc5"/>
    <property type="match status" value="1"/>
</dbReference>
<dbReference type="AlphaFoldDB" id="A0A3N4IY14"/>
<dbReference type="PANTHER" id="PTHR19303:SF73">
    <property type="entry name" value="PROTEIN PDC2"/>
    <property type="match status" value="1"/>
</dbReference>
<dbReference type="InterPro" id="IPR004875">
    <property type="entry name" value="DDE_SF_endonuclease_dom"/>
</dbReference>
<evidence type="ECO:0000259" key="4">
    <source>
        <dbReference type="PROSITE" id="PS51253"/>
    </source>
</evidence>
<dbReference type="InterPro" id="IPR009057">
    <property type="entry name" value="Homeodomain-like_sf"/>
</dbReference>
<feature type="chain" id="PRO_5018294784" description="HTH CENPB-type domain-containing protein" evidence="3">
    <location>
        <begin position="26"/>
        <end position="592"/>
    </location>
</feature>
<dbReference type="EMBL" id="ML120511">
    <property type="protein sequence ID" value="RPA90879.1"/>
    <property type="molecule type" value="Genomic_DNA"/>
</dbReference>
<dbReference type="InterPro" id="IPR050863">
    <property type="entry name" value="CenT-Element_Derived"/>
</dbReference>
<reference evidence="5 6" key="1">
    <citation type="journal article" date="2018" name="Nat. Ecol. Evol.">
        <title>Pezizomycetes genomes reveal the molecular basis of ectomycorrhizal truffle lifestyle.</title>
        <authorList>
            <person name="Murat C."/>
            <person name="Payen T."/>
            <person name="Noel B."/>
            <person name="Kuo A."/>
            <person name="Morin E."/>
            <person name="Chen J."/>
            <person name="Kohler A."/>
            <person name="Krizsan K."/>
            <person name="Balestrini R."/>
            <person name="Da Silva C."/>
            <person name="Montanini B."/>
            <person name="Hainaut M."/>
            <person name="Levati E."/>
            <person name="Barry K.W."/>
            <person name="Belfiori B."/>
            <person name="Cichocki N."/>
            <person name="Clum A."/>
            <person name="Dockter R.B."/>
            <person name="Fauchery L."/>
            <person name="Guy J."/>
            <person name="Iotti M."/>
            <person name="Le Tacon F."/>
            <person name="Lindquist E.A."/>
            <person name="Lipzen A."/>
            <person name="Malagnac F."/>
            <person name="Mello A."/>
            <person name="Molinier V."/>
            <person name="Miyauchi S."/>
            <person name="Poulain J."/>
            <person name="Riccioni C."/>
            <person name="Rubini A."/>
            <person name="Sitrit Y."/>
            <person name="Splivallo R."/>
            <person name="Traeger S."/>
            <person name="Wang M."/>
            <person name="Zifcakova L."/>
            <person name="Wipf D."/>
            <person name="Zambonelli A."/>
            <person name="Paolocci F."/>
            <person name="Nowrousian M."/>
            <person name="Ottonello S."/>
            <person name="Baldrian P."/>
            <person name="Spatafora J.W."/>
            <person name="Henrissat B."/>
            <person name="Nagy L.G."/>
            <person name="Aury J.M."/>
            <person name="Wincker P."/>
            <person name="Grigoriev I.V."/>
            <person name="Bonfante P."/>
            <person name="Martin F.M."/>
        </authorList>
    </citation>
    <scope>NUCLEOTIDE SEQUENCE [LARGE SCALE GENOMIC DNA]</scope>
    <source>
        <strain evidence="5 6">120613-1</strain>
    </source>
</reference>
<feature type="domain" description="HTH CENPB-type" evidence="4">
    <location>
        <begin position="142"/>
        <end position="216"/>
    </location>
</feature>
<feature type="region of interest" description="Disordered" evidence="2">
    <location>
        <begin position="37"/>
        <end position="71"/>
    </location>
</feature>
<dbReference type="SUPFAM" id="SSF46689">
    <property type="entry name" value="Homeodomain-like"/>
    <property type="match status" value="1"/>
</dbReference>
<dbReference type="GO" id="GO:0003677">
    <property type="term" value="F:DNA binding"/>
    <property type="evidence" value="ECO:0007669"/>
    <property type="project" value="UniProtKB-KW"/>
</dbReference>
<evidence type="ECO:0000313" key="6">
    <source>
        <dbReference type="Proteomes" id="UP000276215"/>
    </source>
</evidence>
<dbReference type="Proteomes" id="UP000276215">
    <property type="component" value="Unassembled WGS sequence"/>
</dbReference>
<dbReference type="InterPro" id="IPR006600">
    <property type="entry name" value="HTH_CenpB_DNA-bd_dom"/>
</dbReference>
<evidence type="ECO:0000256" key="1">
    <source>
        <dbReference type="ARBA" id="ARBA00023125"/>
    </source>
</evidence>
<proteinExistence type="predicted"/>
<gene>
    <name evidence="5" type="ORF">L873DRAFT_1782021</name>
</gene>
<evidence type="ECO:0000256" key="3">
    <source>
        <dbReference type="SAM" id="SignalP"/>
    </source>
</evidence>